<evidence type="ECO:0000313" key="1">
    <source>
        <dbReference type="EMBL" id="KAJ8978521.1"/>
    </source>
</evidence>
<proteinExistence type="predicted"/>
<organism evidence="1 2">
    <name type="scientific">Molorchus minor</name>
    <dbReference type="NCBI Taxonomy" id="1323400"/>
    <lineage>
        <taxon>Eukaryota</taxon>
        <taxon>Metazoa</taxon>
        <taxon>Ecdysozoa</taxon>
        <taxon>Arthropoda</taxon>
        <taxon>Hexapoda</taxon>
        <taxon>Insecta</taxon>
        <taxon>Pterygota</taxon>
        <taxon>Neoptera</taxon>
        <taxon>Endopterygota</taxon>
        <taxon>Coleoptera</taxon>
        <taxon>Polyphaga</taxon>
        <taxon>Cucujiformia</taxon>
        <taxon>Chrysomeloidea</taxon>
        <taxon>Cerambycidae</taxon>
        <taxon>Lamiinae</taxon>
        <taxon>Monochamini</taxon>
        <taxon>Molorchus</taxon>
    </lineage>
</organism>
<name>A0ABQ9JKU0_9CUCU</name>
<evidence type="ECO:0000313" key="2">
    <source>
        <dbReference type="Proteomes" id="UP001162164"/>
    </source>
</evidence>
<accession>A0ABQ9JKU0</accession>
<dbReference type="EMBL" id="JAPWTJ010000428">
    <property type="protein sequence ID" value="KAJ8978521.1"/>
    <property type="molecule type" value="Genomic_DNA"/>
</dbReference>
<dbReference type="Proteomes" id="UP001162164">
    <property type="component" value="Unassembled WGS sequence"/>
</dbReference>
<comment type="caution">
    <text evidence="1">The sequence shown here is derived from an EMBL/GenBank/DDBJ whole genome shotgun (WGS) entry which is preliminary data.</text>
</comment>
<protein>
    <submittedName>
        <fullName evidence="1">Uncharacterized protein</fullName>
    </submittedName>
</protein>
<keyword evidence="2" id="KW-1185">Reference proteome</keyword>
<gene>
    <name evidence="1" type="ORF">NQ317_008590</name>
</gene>
<reference evidence="1" key="1">
    <citation type="journal article" date="2023" name="Insect Mol. Biol.">
        <title>Genome sequencing provides insights into the evolution of gene families encoding plant cell wall-degrading enzymes in longhorned beetles.</title>
        <authorList>
            <person name="Shin N.R."/>
            <person name="Okamura Y."/>
            <person name="Kirsch R."/>
            <person name="Pauchet Y."/>
        </authorList>
    </citation>
    <scope>NUCLEOTIDE SEQUENCE</scope>
    <source>
        <strain evidence="1">MMC_N1</strain>
    </source>
</reference>
<sequence>MAALIKIQENVSMNDDILESESSYQSYVIRPYATLGFRITTKNIHNRLLGRIRKEKGSAEFTGMVLRRFTDRKNIVNTKVAIWVAGKSAVHDRYESYTECPAARTDIH</sequence>